<dbReference type="PANTHER" id="PTHR43214:SF24">
    <property type="entry name" value="TRANSCRIPTIONAL REGULATORY PROTEIN NARL-RELATED"/>
    <property type="match status" value="1"/>
</dbReference>
<dbReference type="InterPro" id="IPR011006">
    <property type="entry name" value="CheY-like_superfamily"/>
</dbReference>
<dbReference type="GO" id="GO:0006355">
    <property type="term" value="P:regulation of DNA-templated transcription"/>
    <property type="evidence" value="ECO:0007669"/>
    <property type="project" value="InterPro"/>
</dbReference>
<dbReference type="InterPro" id="IPR000792">
    <property type="entry name" value="Tscrpt_reg_LuxR_C"/>
</dbReference>
<dbReference type="PROSITE" id="PS50043">
    <property type="entry name" value="HTH_LUXR_2"/>
    <property type="match status" value="1"/>
</dbReference>
<evidence type="ECO:0000256" key="4">
    <source>
        <dbReference type="ARBA" id="ARBA00023163"/>
    </source>
</evidence>
<dbReference type="SMART" id="SM00421">
    <property type="entry name" value="HTH_LUXR"/>
    <property type="match status" value="1"/>
</dbReference>
<dbReference type="PANTHER" id="PTHR43214">
    <property type="entry name" value="TWO-COMPONENT RESPONSE REGULATOR"/>
    <property type="match status" value="1"/>
</dbReference>
<dbReference type="RefSeq" id="WP_369227783.1">
    <property type="nucleotide sequence ID" value="NZ_CP163441.1"/>
</dbReference>
<keyword evidence="4" id="KW-0804">Transcription</keyword>
<dbReference type="InterPro" id="IPR058245">
    <property type="entry name" value="NreC/VraR/RcsB-like_REC"/>
</dbReference>
<feature type="domain" description="HTH luxR-type" evidence="6">
    <location>
        <begin position="165"/>
        <end position="230"/>
    </location>
</feature>
<name>A0AB39QZP6_9ACTN</name>
<keyword evidence="1 5" id="KW-0597">Phosphoprotein</keyword>
<keyword evidence="3" id="KW-0238">DNA-binding</keyword>
<dbReference type="PROSITE" id="PS50110">
    <property type="entry name" value="RESPONSE_REGULATORY"/>
    <property type="match status" value="1"/>
</dbReference>
<dbReference type="InterPro" id="IPR039420">
    <property type="entry name" value="WalR-like"/>
</dbReference>
<organism evidence="8">
    <name type="scientific">Streptomyces sp. R39</name>
    <dbReference type="NCBI Taxonomy" id="3238631"/>
    <lineage>
        <taxon>Bacteria</taxon>
        <taxon>Bacillati</taxon>
        <taxon>Actinomycetota</taxon>
        <taxon>Actinomycetes</taxon>
        <taxon>Kitasatosporales</taxon>
        <taxon>Streptomycetaceae</taxon>
        <taxon>Streptomyces</taxon>
    </lineage>
</organism>
<dbReference type="InterPro" id="IPR016032">
    <property type="entry name" value="Sig_transdc_resp-reg_C-effctor"/>
</dbReference>
<dbReference type="SUPFAM" id="SSF52172">
    <property type="entry name" value="CheY-like"/>
    <property type="match status" value="1"/>
</dbReference>
<dbReference type="InterPro" id="IPR001789">
    <property type="entry name" value="Sig_transdc_resp-reg_receiver"/>
</dbReference>
<protein>
    <submittedName>
        <fullName evidence="8">Response regulator</fullName>
    </submittedName>
</protein>
<accession>A0AB39QZP6</accession>
<feature type="domain" description="Response regulatory" evidence="7">
    <location>
        <begin position="4"/>
        <end position="122"/>
    </location>
</feature>
<keyword evidence="2" id="KW-0805">Transcription regulation</keyword>
<evidence type="ECO:0000259" key="6">
    <source>
        <dbReference type="PROSITE" id="PS50043"/>
    </source>
</evidence>
<proteinExistence type="predicted"/>
<dbReference type="CDD" id="cd06170">
    <property type="entry name" value="LuxR_C_like"/>
    <property type="match status" value="1"/>
</dbReference>
<dbReference type="PRINTS" id="PR00038">
    <property type="entry name" value="HTHLUXR"/>
</dbReference>
<gene>
    <name evidence="8" type="ORF">AB5J52_46465</name>
</gene>
<dbReference type="SMART" id="SM00448">
    <property type="entry name" value="REC"/>
    <property type="match status" value="1"/>
</dbReference>
<dbReference type="EMBL" id="CP163441">
    <property type="protein sequence ID" value="XDQ49125.1"/>
    <property type="molecule type" value="Genomic_DNA"/>
</dbReference>
<dbReference type="Pfam" id="PF00196">
    <property type="entry name" value="GerE"/>
    <property type="match status" value="1"/>
</dbReference>
<dbReference type="Gene3D" id="3.40.50.2300">
    <property type="match status" value="1"/>
</dbReference>
<evidence type="ECO:0000259" key="7">
    <source>
        <dbReference type="PROSITE" id="PS50110"/>
    </source>
</evidence>
<evidence type="ECO:0000313" key="8">
    <source>
        <dbReference type="EMBL" id="XDQ49125.1"/>
    </source>
</evidence>
<evidence type="ECO:0000256" key="1">
    <source>
        <dbReference type="ARBA" id="ARBA00022553"/>
    </source>
</evidence>
<dbReference type="GO" id="GO:0000160">
    <property type="term" value="P:phosphorelay signal transduction system"/>
    <property type="evidence" value="ECO:0007669"/>
    <property type="project" value="InterPro"/>
</dbReference>
<evidence type="ECO:0000256" key="2">
    <source>
        <dbReference type="ARBA" id="ARBA00023015"/>
    </source>
</evidence>
<dbReference type="CDD" id="cd17535">
    <property type="entry name" value="REC_NarL-like"/>
    <property type="match status" value="1"/>
</dbReference>
<evidence type="ECO:0000256" key="3">
    <source>
        <dbReference type="ARBA" id="ARBA00023125"/>
    </source>
</evidence>
<dbReference type="Pfam" id="PF00072">
    <property type="entry name" value="Response_reg"/>
    <property type="match status" value="1"/>
</dbReference>
<dbReference type="GO" id="GO:0003677">
    <property type="term" value="F:DNA binding"/>
    <property type="evidence" value="ECO:0007669"/>
    <property type="project" value="UniProtKB-KW"/>
</dbReference>
<evidence type="ECO:0000256" key="5">
    <source>
        <dbReference type="PROSITE-ProRule" id="PRU00169"/>
    </source>
</evidence>
<reference evidence="8" key="1">
    <citation type="submission" date="2024-07" db="EMBL/GenBank/DDBJ databases">
        <authorList>
            <person name="Yu S.T."/>
        </authorList>
    </citation>
    <scope>NUCLEOTIDE SEQUENCE</scope>
    <source>
        <strain evidence="8">R39</strain>
    </source>
</reference>
<sequence length="233" mass="24969">MTTKVLLADDQAMVRGGLRLILEDQPDITVVGEAADGAEAIALARRLRPDVCLVDIRMPLLDGIEVTRALAGPDVADPLRVVIVTTFDLDEYVYGALHAGALGFILKDVGPTLLVEAVRAARTGEAVRAARTGEAVRAARTGEALISPSITVRLLRRLAPAASRAPGPARALSDRETQVIRAIARGRTNQEIAAELFISVSTVKSHLATIQSKLAVRNRVEIAAWAWESRLMD</sequence>
<dbReference type="SUPFAM" id="SSF46894">
    <property type="entry name" value="C-terminal effector domain of the bipartite response regulators"/>
    <property type="match status" value="1"/>
</dbReference>
<dbReference type="AlphaFoldDB" id="A0AB39QZP6"/>
<feature type="modified residue" description="4-aspartylphosphate" evidence="5">
    <location>
        <position position="55"/>
    </location>
</feature>